<accession>A0ABU7J1T2</accession>
<keyword evidence="1 5" id="KW-0489">Methyltransferase</keyword>
<dbReference type="NCBIfam" id="NF008117">
    <property type="entry name" value="PRK10864.1"/>
    <property type="match status" value="1"/>
</dbReference>
<keyword evidence="6" id="KW-1185">Reference proteome</keyword>
<dbReference type="InterPro" id="IPR004441">
    <property type="entry name" value="rRNA_MeTrfase_TrmH"/>
</dbReference>
<feature type="domain" description="RNA 2-O ribose methyltransferase substrate binding" evidence="4">
    <location>
        <begin position="63"/>
        <end position="138"/>
    </location>
</feature>
<dbReference type="InterPro" id="IPR029028">
    <property type="entry name" value="Alpha/beta_knot_MTases"/>
</dbReference>
<dbReference type="InterPro" id="IPR016479">
    <property type="entry name" value="YfiF_prd"/>
</dbReference>
<reference evidence="5 6" key="1">
    <citation type="submission" date="2023-07" db="EMBL/GenBank/DDBJ databases">
        <title>Alkalimonas sp., MEB108 novel, alkaliphilic bacterium isolated from Lonar Lake, India.</title>
        <authorList>
            <person name="Joshi A."/>
            <person name="Thite S."/>
        </authorList>
    </citation>
    <scope>NUCLEOTIDE SEQUENCE [LARGE SCALE GENOMIC DNA]</scope>
    <source>
        <strain evidence="5 6">MEB108</strain>
    </source>
</reference>
<dbReference type="SUPFAM" id="SSF55315">
    <property type="entry name" value="L30e-like"/>
    <property type="match status" value="1"/>
</dbReference>
<dbReference type="Gene3D" id="3.40.1280.10">
    <property type="match status" value="1"/>
</dbReference>
<sequence length="306" mass="33090">MSGAPSSKRPAARPARAKSAKPWAEKSSKNASQKTKRPTQPAAARTAKAAPERAVSPRAAEQKIYGEKACQVLFARRPEAIIRLYLNQQQAPKCAAMMKYLAKAKKAYHLVEDTELDKLAGSQHHGGIVMLVQQPESLPLHRYLRQQKDANSDLILAMDGVSNPHNLGAIARTCAHFGVKAILLPEAQLLYSGASVRTAAGGAEFVQAVHCEKLPEALLLCRQAGYQLMSTSSHQGESLYQATLPAKAVMVFGEEMFGVSKAVAQKADTLLRIPGTDQVESLNVSVAAALIIGEWYRQHGSISKMK</sequence>
<gene>
    <name evidence="5" type="ORF">QWY20_02775</name>
</gene>
<dbReference type="PANTHER" id="PTHR46429:SF2">
    <property type="entry name" value="TRNA_RRNA METHYLTRANSFERASE"/>
    <property type="match status" value="1"/>
</dbReference>
<dbReference type="EMBL" id="JAUHLI010000002">
    <property type="protein sequence ID" value="MEE2000364.1"/>
    <property type="molecule type" value="Genomic_DNA"/>
</dbReference>
<dbReference type="PIRSF" id="PIRSF006280">
    <property type="entry name" value="YfiF_prd"/>
    <property type="match status" value="1"/>
</dbReference>
<dbReference type="GO" id="GO:0008168">
    <property type="term" value="F:methyltransferase activity"/>
    <property type="evidence" value="ECO:0007669"/>
    <property type="project" value="UniProtKB-KW"/>
</dbReference>
<dbReference type="InterPro" id="IPR029026">
    <property type="entry name" value="tRNA_m1G_MTases_N"/>
</dbReference>
<dbReference type="Pfam" id="PF08032">
    <property type="entry name" value="SpoU_sub_bind"/>
    <property type="match status" value="1"/>
</dbReference>
<dbReference type="SMART" id="SM00967">
    <property type="entry name" value="SpoU_sub_bind"/>
    <property type="match status" value="1"/>
</dbReference>
<evidence type="ECO:0000256" key="3">
    <source>
        <dbReference type="SAM" id="MobiDB-lite"/>
    </source>
</evidence>
<dbReference type="RefSeq" id="WP_330127508.1">
    <property type="nucleotide sequence ID" value="NZ_JAUHLI010000002.1"/>
</dbReference>
<dbReference type="CDD" id="cd18095">
    <property type="entry name" value="SpoU-like_rRNA-MTase"/>
    <property type="match status" value="1"/>
</dbReference>
<dbReference type="PANTHER" id="PTHR46429">
    <property type="entry name" value="23S RRNA (GUANOSINE-2'-O-)-METHYLTRANSFERASE RLMB"/>
    <property type="match status" value="1"/>
</dbReference>
<dbReference type="GO" id="GO:0032259">
    <property type="term" value="P:methylation"/>
    <property type="evidence" value="ECO:0007669"/>
    <property type="project" value="UniProtKB-KW"/>
</dbReference>
<comment type="caution">
    <text evidence="5">The sequence shown here is derived from an EMBL/GenBank/DDBJ whole genome shotgun (WGS) entry which is preliminary data.</text>
</comment>
<dbReference type="Proteomes" id="UP001336314">
    <property type="component" value="Unassembled WGS sequence"/>
</dbReference>
<keyword evidence="2 5" id="KW-0808">Transferase</keyword>
<protein>
    <submittedName>
        <fullName evidence="5">tRNA/rRNA methyltransferase</fullName>
        <ecNumber evidence="5">2.1.1.-</ecNumber>
    </submittedName>
</protein>
<evidence type="ECO:0000256" key="2">
    <source>
        <dbReference type="ARBA" id="ARBA00022679"/>
    </source>
</evidence>
<feature type="compositionally biased region" description="Low complexity" evidence="3">
    <location>
        <begin position="38"/>
        <end position="54"/>
    </location>
</feature>
<dbReference type="EC" id="2.1.1.-" evidence="5"/>
<feature type="compositionally biased region" description="Low complexity" evidence="3">
    <location>
        <begin position="1"/>
        <end position="14"/>
    </location>
</feature>
<organism evidence="5 6">
    <name type="scientific">Alkalimonas cellulosilytica</name>
    <dbReference type="NCBI Taxonomy" id="3058395"/>
    <lineage>
        <taxon>Bacteria</taxon>
        <taxon>Pseudomonadati</taxon>
        <taxon>Pseudomonadota</taxon>
        <taxon>Gammaproteobacteria</taxon>
        <taxon>Alkalimonas</taxon>
    </lineage>
</organism>
<dbReference type="InterPro" id="IPR029064">
    <property type="entry name" value="Ribosomal_eL30-like_sf"/>
</dbReference>
<evidence type="ECO:0000313" key="5">
    <source>
        <dbReference type="EMBL" id="MEE2000364.1"/>
    </source>
</evidence>
<dbReference type="SUPFAM" id="SSF75217">
    <property type="entry name" value="alpha/beta knot"/>
    <property type="match status" value="1"/>
</dbReference>
<dbReference type="Gene3D" id="3.30.1330.30">
    <property type="match status" value="1"/>
</dbReference>
<evidence type="ECO:0000256" key="1">
    <source>
        <dbReference type="ARBA" id="ARBA00022603"/>
    </source>
</evidence>
<dbReference type="InterPro" id="IPR001537">
    <property type="entry name" value="SpoU_MeTrfase"/>
</dbReference>
<dbReference type="InterPro" id="IPR013123">
    <property type="entry name" value="SpoU_subst-bd"/>
</dbReference>
<proteinExistence type="predicted"/>
<name>A0ABU7J1T2_9GAMM</name>
<evidence type="ECO:0000259" key="4">
    <source>
        <dbReference type="SMART" id="SM00967"/>
    </source>
</evidence>
<evidence type="ECO:0000313" key="6">
    <source>
        <dbReference type="Proteomes" id="UP001336314"/>
    </source>
</evidence>
<feature type="region of interest" description="Disordered" evidence="3">
    <location>
        <begin position="1"/>
        <end position="61"/>
    </location>
</feature>
<dbReference type="Pfam" id="PF00588">
    <property type="entry name" value="SpoU_methylase"/>
    <property type="match status" value="1"/>
</dbReference>